<dbReference type="eggNOG" id="COG1680">
    <property type="taxonomic scope" value="Bacteria"/>
</dbReference>
<gene>
    <name evidence="4" type="ordered locus">Glov_0097</name>
</gene>
<dbReference type="Proteomes" id="UP000002420">
    <property type="component" value="Chromosome"/>
</dbReference>
<protein>
    <submittedName>
        <fullName evidence="4">Beta-lactamase</fullName>
    </submittedName>
</protein>
<dbReference type="STRING" id="398767.Glov_0097"/>
<sequence length="601" mass="65462">MHHPFKKIACLLLSALLMLALLAGCASPPVRPQALVPGEYGYLKEHITWLIRKEMSKNNVQGLSIALVDDQQVVWAEGFGYADTAARLPATADTVYRIGSVSKLFTSTAAMQLVEQGRLDLDAPLATYIPDFSLRSRFSNAKPITLRSIMTHHSGIPSDYAKGMWTRQPQPISSLPALIRDEYAAFPPDTFLSYSNLGMSLLGLAVQNVSGQEFAGYMQQALLSPLGMQHSAFSPGIGSAAPAARAYSGSDEKPEPPLRDMPAGGLNASVNDMSRFIRMILAEGEFNGQRIIKPETVREMLRPQNSSVALDQGFRIGLGWMLDGLGGINIKNVGTVAHHSGATLYHRAQLVVLPQVKLGVIVLSNSNSAQGLVNTISTEALKLAVEIKTGRKQPEKKPILTGEFLSADELKAYEGSYATMAGLGTLTAGPGYLKAELMDRSFRLVPRQDKKLQIQYRLLGLFPIDLGELGHYGVSRVNVSGHELLKASDGEQEVVIGEKVTPVALSAAWQQRLGSYRITNLGDDTQFADEISLRLADGLLLIEYTMREFGNARISQVIRPLSDNEAVTVGLWRGMGETIRVLQENGKEQLSFSGYRLEKAP</sequence>
<feature type="region of interest" description="Disordered" evidence="1">
    <location>
        <begin position="243"/>
        <end position="265"/>
    </location>
</feature>
<organism evidence="4 5">
    <name type="scientific">Trichlorobacter lovleyi (strain ATCC BAA-1151 / DSM 17278 / SZ)</name>
    <name type="common">Geobacter lovleyi</name>
    <dbReference type="NCBI Taxonomy" id="398767"/>
    <lineage>
        <taxon>Bacteria</taxon>
        <taxon>Pseudomonadati</taxon>
        <taxon>Thermodesulfobacteriota</taxon>
        <taxon>Desulfuromonadia</taxon>
        <taxon>Geobacterales</taxon>
        <taxon>Geobacteraceae</taxon>
        <taxon>Trichlorobacter</taxon>
    </lineage>
</organism>
<dbReference type="PANTHER" id="PTHR46825:SF9">
    <property type="entry name" value="BETA-LACTAMASE-RELATED DOMAIN-CONTAINING PROTEIN"/>
    <property type="match status" value="1"/>
</dbReference>
<name>B3E9G8_TRIL1</name>
<evidence type="ECO:0000313" key="5">
    <source>
        <dbReference type="Proteomes" id="UP000002420"/>
    </source>
</evidence>
<evidence type="ECO:0000256" key="1">
    <source>
        <dbReference type="SAM" id="MobiDB-lite"/>
    </source>
</evidence>
<dbReference type="SUPFAM" id="SSF56601">
    <property type="entry name" value="beta-lactamase/transpeptidase-like"/>
    <property type="match status" value="1"/>
</dbReference>
<dbReference type="Gene3D" id="3.40.710.10">
    <property type="entry name" value="DD-peptidase/beta-lactamase superfamily"/>
    <property type="match status" value="1"/>
</dbReference>
<dbReference type="Pfam" id="PF00144">
    <property type="entry name" value="Beta-lactamase"/>
    <property type="match status" value="1"/>
</dbReference>
<dbReference type="AlphaFoldDB" id="B3E9G8"/>
<keyword evidence="2" id="KW-0732">Signal</keyword>
<evidence type="ECO:0000256" key="2">
    <source>
        <dbReference type="SAM" id="SignalP"/>
    </source>
</evidence>
<accession>B3E9G8</accession>
<dbReference type="PANTHER" id="PTHR46825">
    <property type="entry name" value="D-ALANYL-D-ALANINE-CARBOXYPEPTIDASE/ENDOPEPTIDASE AMPH"/>
    <property type="match status" value="1"/>
</dbReference>
<evidence type="ECO:0000259" key="3">
    <source>
        <dbReference type="Pfam" id="PF00144"/>
    </source>
</evidence>
<evidence type="ECO:0000313" key="4">
    <source>
        <dbReference type="EMBL" id="ACD93834.1"/>
    </source>
</evidence>
<dbReference type="KEGG" id="glo:Glov_0097"/>
<dbReference type="InterPro" id="IPR001466">
    <property type="entry name" value="Beta-lactam-related"/>
</dbReference>
<dbReference type="OrthoDB" id="9799367at2"/>
<dbReference type="InterPro" id="IPR012338">
    <property type="entry name" value="Beta-lactam/transpept-like"/>
</dbReference>
<dbReference type="PROSITE" id="PS51257">
    <property type="entry name" value="PROKAR_LIPOPROTEIN"/>
    <property type="match status" value="1"/>
</dbReference>
<feature type="domain" description="Beta-lactamase-related" evidence="3">
    <location>
        <begin position="50"/>
        <end position="369"/>
    </location>
</feature>
<dbReference type="RefSeq" id="WP_012468193.1">
    <property type="nucleotide sequence ID" value="NC_010814.1"/>
</dbReference>
<reference evidence="4 5" key="1">
    <citation type="submission" date="2008-05" db="EMBL/GenBank/DDBJ databases">
        <title>Complete sequence of chromosome of Geobacter lovleyi SZ.</title>
        <authorList>
            <consortium name="US DOE Joint Genome Institute"/>
            <person name="Lucas S."/>
            <person name="Copeland A."/>
            <person name="Lapidus A."/>
            <person name="Glavina del Rio T."/>
            <person name="Dalin E."/>
            <person name="Tice H."/>
            <person name="Bruce D."/>
            <person name="Goodwin L."/>
            <person name="Pitluck S."/>
            <person name="Chertkov O."/>
            <person name="Meincke L."/>
            <person name="Brettin T."/>
            <person name="Detter J.C."/>
            <person name="Han C."/>
            <person name="Tapia R."/>
            <person name="Kuske C.R."/>
            <person name="Schmutz J."/>
            <person name="Larimer F."/>
            <person name="Land M."/>
            <person name="Hauser L."/>
            <person name="Kyrpides N."/>
            <person name="Mikhailova N."/>
            <person name="Sung Y."/>
            <person name="Fletcher K.E."/>
            <person name="Ritalahti K.M."/>
            <person name="Loeffler F.E."/>
            <person name="Richardson P."/>
        </authorList>
    </citation>
    <scope>NUCLEOTIDE SEQUENCE [LARGE SCALE GENOMIC DNA]</scope>
    <source>
        <strain evidence="5">ATCC BAA-1151 / DSM 17278 / SZ</strain>
    </source>
</reference>
<keyword evidence="5" id="KW-1185">Reference proteome</keyword>
<proteinExistence type="predicted"/>
<feature type="signal peptide" evidence="2">
    <location>
        <begin position="1"/>
        <end position="26"/>
    </location>
</feature>
<dbReference type="EMBL" id="CP001089">
    <property type="protein sequence ID" value="ACD93834.1"/>
    <property type="molecule type" value="Genomic_DNA"/>
</dbReference>
<feature type="chain" id="PRO_5002786059" evidence="2">
    <location>
        <begin position="27"/>
        <end position="601"/>
    </location>
</feature>
<dbReference type="HOGENOM" id="CLU_463625_0_0_7"/>
<dbReference type="InterPro" id="IPR050491">
    <property type="entry name" value="AmpC-like"/>
</dbReference>